<feature type="region of interest" description="Disordered" evidence="1">
    <location>
        <begin position="1"/>
        <end position="51"/>
    </location>
</feature>
<accession>A0A6A7CAQ8</accession>
<keyword evidence="2" id="KW-0472">Membrane</keyword>
<evidence type="ECO:0000256" key="2">
    <source>
        <dbReference type="SAM" id="Phobius"/>
    </source>
</evidence>
<sequence>MASEPSGASLPHSKPPVSPHIEPQTNREVALPNSRSLPRKAPPALRPTPKHNDTRFISILLSSLIAIPALTYFWYWYRKRHMDEVRRERLRRLWERNNSA</sequence>
<name>A0A6A7CAQ8_9PEZI</name>
<dbReference type="AlphaFoldDB" id="A0A6A7CAQ8"/>
<dbReference type="Proteomes" id="UP000799421">
    <property type="component" value="Unassembled WGS sequence"/>
</dbReference>
<evidence type="ECO:0000313" key="3">
    <source>
        <dbReference type="EMBL" id="KAF2863698.1"/>
    </source>
</evidence>
<keyword evidence="4" id="KW-1185">Reference proteome</keyword>
<proteinExistence type="predicted"/>
<reference evidence="3" key="1">
    <citation type="journal article" date="2020" name="Stud. Mycol.">
        <title>101 Dothideomycetes genomes: a test case for predicting lifestyles and emergence of pathogens.</title>
        <authorList>
            <person name="Haridas S."/>
            <person name="Albert R."/>
            <person name="Binder M."/>
            <person name="Bloem J."/>
            <person name="Labutti K."/>
            <person name="Salamov A."/>
            <person name="Andreopoulos B."/>
            <person name="Baker S."/>
            <person name="Barry K."/>
            <person name="Bills G."/>
            <person name="Bluhm B."/>
            <person name="Cannon C."/>
            <person name="Castanera R."/>
            <person name="Culley D."/>
            <person name="Daum C."/>
            <person name="Ezra D."/>
            <person name="Gonzalez J."/>
            <person name="Henrissat B."/>
            <person name="Kuo A."/>
            <person name="Liang C."/>
            <person name="Lipzen A."/>
            <person name="Lutzoni F."/>
            <person name="Magnuson J."/>
            <person name="Mondo S."/>
            <person name="Nolan M."/>
            <person name="Ohm R."/>
            <person name="Pangilinan J."/>
            <person name="Park H.-J."/>
            <person name="Ramirez L."/>
            <person name="Alfaro M."/>
            <person name="Sun H."/>
            <person name="Tritt A."/>
            <person name="Yoshinaga Y."/>
            <person name="Zwiers L.-H."/>
            <person name="Turgeon B."/>
            <person name="Goodwin S."/>
            <person name="Spatafora J."/>
            <person name="Crous P."/>
            <person name="Grigoriev I."/>
        </authorList>
    </citation>
    <scope>NUCLEOTIDE SEQUENCE</scope>
    <source>
        <strain evidence="3">CBS 480.64</strain>
    </source>
</reference>
<gene>
    <name evidence="3" type="ORF">K470DRAFT_254593</name>
</gene>
<feature type="transmembrane region" description="Helical" evidence="2">
    <location>
        <begin position="56"/>
        <end position="77"/>
    </location>
</feature>
<dbReference type="EMBL" id="MU005959">
    <property type="protein sequence ID" value="KAF2863698.1"/>
    <property type="molecule type" value="Genomic_DNA"/>
</dbReference>
<organism evidence="3 4">
    <name type="scientific">Piedraia hortae CBS 480.64</name>
    <dbReference type="NCBI Taxonomy" id="1314780"/>
    <lineage>
        <taxon>Eukaryota</taxon>
        <taxon>Fungi</taxon>
        <taxon>Dikarya</taxon>
        <taxon>Ascomycota</taxon>
        <taxon>Pezizomycotina</taxon>
        <taxon>Dothideomycetes</taxon>
        <taxon>Dothideomycetidae</taxon>
        <taxon>Capnodiales</taxon>
        <taxon>Piedraiaceae</taxon>
        <taxon>Piedraia</taxon>
    </lineage>
</organism>
<evidence type="ECO:0000256" key="1">
    <source>
        <dbReference type="SAM" id="MobiDB-lite"/>
    </source>
</evidence>
<keyword evidence="2" id="KW-0812">Transmembrane</keyword>
<protein>
    <submittedName>
        <fullName evidence="3">Uncharacterized protein</fullName>
    </submittedName>
</protein>
<keyword evidence="2" id="KW-1133">Transmembrane helix</keyword>
<evidence type="ECO:0000313" key="4">
    <source>
        <dbReference type="Proteomes" id="UP000799421"/>
    </source>
</evidence>